<name>A0A2Z3HJV5_9CAUL</name>
<feature type="domain" description="Aldehyde oxidase/xanthine dehydrogenase a/b hammerhead" evidence="3">
    <location>
        <begin position="35"/>
        <end position="148"/>
    </location>
</feature>
<dbReference type="RefSeq" id="WP_110449372.1">
    <property type="nucleotide sequence ID" value="NZ_CP029479.1"/>
</dbReference>
<dbReference type="AlphaFoldDB" id="A0A2Z3HJV5"/>
<accession>A0A2Z3HJV5</accession>
<proteinExistence type="predicted"/>
<dbReference type="Pfam" id="PF01315">
    <property type="entry name" value="Ald_Xan_dh_C"/>
    <property type="match status" value="1"/>
</dbReference>
<dbReference type="InterPro" id="IPR008274">
    <property type="entry name" value="AldOxase/xan_DH_MoCoBD1"/>
</dbReference>
<dbReference type="Proteomes" id="UP000247763">
    <property type="component" value="Chromosome"/>
</dbReference>
<dbReference type="InterPro" id="IPR046867">
    <property type="entry name" value="AldOxase/xan_DH_MoCoBD2"/>
</dbReference>
<evidence type="ECO:0000256" key="1">
    <source>
        <dbReference type="ARBA" id="ARBA00022505"/>
    </source>
</evidence>
<dbReference type="Pfam" id="PF02738">
    <property type="entry name" value="MoCoBD_1"/>
    <property type="match status" value="1"/>
</dbReference>
<dbReference type="PANTHER" id="PTHR11908">
    <property type="entry name" value="XANTHINE DEHYDROGENASE"/>
    <property type="match status" value="1"/>
</dbReference>
<dbReference type="GO" id="GO:0016491">
    <property type="term" value="F:oxidoreductase activity"/>
    <property type="evidence" value="ECO:0007669"/>
    <property type="project" value="UniProtKB-KW"/>
</dbReference>
<sequence>MSTVRDWAAPNPVTENRTGLIGRPVDRYEGRLKVTGTAPYAFEVETPAPPLYGHIVSSTLARGRIVSIEVSAAEAAPGVVRVWTHLNVPAQAARGARLNPRSQRASNPALESDRVEHYGQSVAFVLADTPENARAAGGLVRIVYEAEPADLDFLSSLDQAGPAPGEEDMRVGDFEAGYSASEVTVDATWFSPLQNHAQMEPCATTAWWEGDKVVVHTSIQMVKGGQHALAETLGIPSDRVRLFTRYIGGGFGGKGQSYDDLTLAALAAREAGQPVRVAYTRQQMFQATIHRPAVQMRVRLGADRSGRLNAMALEAVTHCARNAPFVEHAANFARNLYAAPHRLTGHRLVRLDIPHAGAMRAPGEAPGMLSLECAMDELAETLGLDPIELRIRNEPLADPETGKPFSVRQLVRCMQEGAQQFGWDRRNPAPGAVRDGRWYVGMGMATAIRGNFLLPAKAGLRLTGDGIATLTQGMTDIGTGTYTILAQITGETLGLTLDQVRVELGDSDMPPAPGSGGQFGAATAGSAAFETGMVMRRRLAELAAGDPTSPLYGEDPTLMDFANGNIVLGNRSESLAALAARAGPEGVYVEGGISPAADARDWSQHTYGAQFTEVGVDSVTGEVRLRRMFGVFAAGRILNAKLAKSQITGGMIWGVGAALSEANPVDPRYGSFLHQDLGGYLAPVHADIVNLDAVLLDEADDKANPMGIKGVGELGICGAGAAIANAVYNACGVRLRDYPLTPDKVLAALEAKGL</sequence>
<dbReference type="SUPFAM" id="SSF56003">
    <property type="entry name" value="Molybdenum cofactor-binding domain"/>
    <property type="match status" value="1"/>
</dbReference>
<dbReference type="InterPro" id="IPR000674">
    <property type="entry name" value="Ald_Oxase/Xan_DH_a/b"/>
</dbReference>
<evidence type="ECO:0000313" key="5">
    <source>
        <dbReference type="Proteomes" id="UP000247763"/>
    </source>
</evidence>
<keyword evidence="1" id="KW-0500">Molybdenum</keyword>
<evidence type="ECO:0000256" key="2">
    <source>
        <dbReference type="ARBA" id="ARBA00023002"/>
    </source>
</evidence>
<organism evidence="4 5">
    <name type="scientific">Phenylobacterium parvum</name>
    <dbReference type="NCBI Taxonomy" id="2201350"/>
    <lineage>
        <taxon>Bacteria</taxon>
        <taxon>Pseudomonadati</taxon>
        <taxon>Pseudomonadota</taxon>
        <taxon>Alphaproteobacteria</taxon>
        <taxon>Caulobacterales</taxon>
        <taxon>Caulobacteraceae</taxon>
        <taxon>Phenylobacterium</taxon>
    </lineage>
</organism>
<dbReference type="InterPro" id="IPR037165">
    <property type="entry name" value="AldOxase/xan_DH_Mopterin-bd_sf"/>
</dbReference>
<keyword evidence="5" id="KW-1185">Reference proteome</keyword>
<dbReference type="Gene3D" id="3.30.365.10">
    <property type="entry name" value="Aldehyde oxidase/xanthine dehydrogenase, molybdopterin binding domain"/>
    <property type="match status" value="4"/>
</dbReference>
<dbReference type="SUPFAM" id="SSF54665">
    <property type="entry name" value="CO dehydrogenase molybdoprotein N-domain-like"/>
    <property type="match status" value="1"/>
</dbReference>
<dbReference type="OrthoDB" id="8428274at2"/>
<dbReference type="InterPro" id="IPR036856">
    <property type="entry name" value="Ald_Oxase/Xan_DH_a/b_sf"/>
</dbReference>
<keyword evidence="2" id="KW-0560">Oxidoreductase</keyword>
<dbReference type="SMART" id="SM01008">
    <property type="entry name" value="Ald_Xan_dh_C"/>
    <property type="match status" value="1"/>
</dbReference>
<dbReference type="PANTHER" id="PTHR11908:SF132">
    <property type="entry name" value="ALDEHYDE OXIDASE 1-RELATED"/>
    <property type="match status" value="1"/>
</dbReference>
<dbReference type="EMBL" id="CP029479">
    <property type="protein sequence ID" value="AWM76803.1"/>
    <property type="molecule type" value="Genomic_DNA"/>
</dbReference>
<dbReference type="GO" id="GO:0005506">
    <property type="term" value="F:iron ion binding"/>
    <property type="evidence" value="ECO:0007669"/>
    <property type="project" value="InterPro"/>
</dbReference>
<dbReference type="KEGG" id="phb:HYN04_02920"/>
<evidence type="ECO:0000313" key="4">
    <source>
        <dbReference type="EMBL" id="AWM76803.1"/>
    </source>
</evidence>
<dbReference type="Gene3D" id="3.90.1170.50">
    <property type="entry name" value="Aldehyde oxidase/xanthine dehydrogenase, a/b hammerhead"/>
    <property type="match status" value="1"/>
</dbReference>
<evidence type="ECO:0000259" key="3">
    <source>
        <dbReference type="SMART" id="SM01008"/>
    </source>
</evidence>
<dbReference type="InterPro" id="IPR016208">
    <property type="entry name" value="Ald_Oxase/xanthine_DH-like"/>
</dbReference>
<protein>
    <submittedName>
        <fullName evidence="4">Xanthine dehydrogenase</fullName>
    </submittedName>
</protein>
<reference evidence="5" key="1">
    <citation type="submission" date="2018-05" db="EMBL/GenBank/DDBJ databases">
        <title>Genome sequencing of Phenylobacterium sp. HYN0004.</title>
        <authorList>
            <person name="Yi H."/>
            <person name="Baek C."/>
        </authorList>
    </citation>
    <scope>NUCLEOTIDE SEQUENCE [LARGE SCALE GENOMIC DNA]</scope>
    <source>
        <strain evidence="5">HYN0004</strain>
    </source>
</reference>
<dbReference type="Pfam" id="PF20256">
    <property type="entry name" value="MoCoBD_2"/>
    <property type="match status" value="1"/>
</dbReference>
<gene>
    <name evidence="4" type="ORF">HYN04_02920</name>
</gene>